<sequence>MTPLNLMAYTDDLLSLIKTAEEWASLKGIVDIFGRASNARLNLKKTVAFPLFKNVGVLSDALQQDHVHIYSKHAEDALMYLGYPIAQTQRQRNSFFYNTHNKIKHHINTLHGRNLSAIG</sequence>
<feature type="non-terminal residue" evidence="1">
    <location>
        <position position="119"/>
    </location>
</feature>
<name>A0A9P6PLT2_9FUNG</name>
<dbReference type="EMBL" id="JAAAJA010001062">
    <property type="protein sequence ID" value="KAG0248224.1"/>
    <property type="molecule type" value="Genomic_DNA"/>
</dbReference>
<comment type="caution">
    <text evidence="1">The sequence shown here is derived from an EMBL/GenBank/DDBJ whole genome shotgun (WGS) entry which is preliminary data.</text>
</comment>
<dbReference type="AlphaFoldDB" id="A0A9P6PLT2"/>
<dbReference type="Proteomes" id="UP000726737">
    <property type="component" value="Unassembled WGS sequence"/>
</dbReference>
<evidence type="ECO:0000313" key="1">
    <source>
        <dbReference type="EMBL" id="KAG0248224.1"/>
    </source>
</evidence>
<reference evidence="1" key="1">
    <citation type="journal article" date="2020" name="Fungal Divers.">
        <title>Resolving the Mortierellaceae phylogeny through synthesis of multi-gene phylogenetics and phylogenomics.</title>
        <authorList>
            <person name="Vandepol N."/>
            <person name="Liber J."/>
            <person name="Desiro A."/>
            <person name="Na H."/>
            <person name="Kennedy M."/>
            <person name="Barry K."/>
            <person name="Grigoriev I.V."/>
            <person name="Miller A.N."/>
            <person name="O'Donnell K."/>
            <person name="Stajich J.E."/>
            <person name="Bonito G."/>
        </authorList>
    </citation>
    <scope>NUCLEOTIDE SEQUENCE</scope>
    <source>
        <strain evidence="1">KOD948</strain>
    </source>
</reference>
<gene>
    <name evidence="1" type="ORF">BG011_000332</name>
</gene>
<organism evidence="1 2">
    <name type="scientific">Mortierella polycephala</name>
    <dbReference type="NCBI Taxonomy" id="41804"/>
    <lineage>
        <taxon>Eukaryota</taxon>
        <taxon>Fungi</taxon>
        <taxon>Fungi incertae sedis</taxon>
        <taxon>Mucoromycota</taxon>
        <taxon>Mortierellomycotina</taxon>
        <taxon>Mortierellomycetes</taxon>
        <taxon>Mortierellales</taxon>
        <taxon>Mortierellaceae</taxon>
        <taxon>Mortierella</taxon>
    </lineage>
</organism>
<evidence type="ECO:0008006" key="3">
    <source>
        <dbReference type="Google" id="ProtNLM"/>
    </source>
</evidence>
<dbReference type="OrthoDB" id="2417874at2759"/>
<accession>A0A9P6PLT2</accession>
<keyword evidence="2" id="KW-1185">Reference proteome</keyword>
<protein>
    <recommendedName>
        <fullName evidence="3">Reverse transcriptase domain-containing protein</fullName>
    </recommendedName>
</protein>
<evidence type="ECO:0000313" key="2">
    <source>
        <dbReference type="Proteomes" id="UP000726737"/>
    </source>
</evidence>
<proteinExistence type="predicted"/>